<dbReference type="OrthoDB" id="3241054at2759"/>
<gene>
    <name evidence="2" type="ORF">BCR37DRAFT_385432</name>
</gene>
<dbReference type="Proteomes" id="UP000193685">
    <property type="component" value="Unassembled WGS sequence"/>
</dbReference>
<comment type="caution">
    <text evidence="2">The sequence shown here is derived from an EMBL/GenBank/DDBJ whole genome shotgun (WGS) entry which is preliminary data.</text>
</comment>
<evidence type="ECO:0000256" key="1">
    <source>
        <dbReference type="SAM" id="SignalP"/>
    </source>
</evidence>
<dbReference type="GeneID" id="63786952"/>
<protein>
    <submittedName>
        <fullName evidence="2">Uncharacterized protein</fullName>
    </submittedName>
</protein>
<keyword evidence="3" id="KW-1185">Reference proteome</keyword>
<dbReference type="InterPro" id="IPR021476">
    <property type="entry name" value="Egh16-like"/>
</dbReference>
<accession>A0A1Y2FUN1</accession>
<sequence>MKFSLALLLTFAASISAHAVILQASGEGDKVSKGFQVREDVSREGTGRAAQVDTSIIRAGEQASGLAGSCGRTNADGPINVQEEMRKAAQRTSLAEVRAGGEITMTTHVVNGDGRGPFTCQASADDGASWTDMVVTTNVPGGRIRATDFPLKARVPASMTGNAQGLMTVRCMNSARAGKLVQQMIHLLTHKVRSVAVSQLGL</sequence>
<dbReference type="OMA" id="GAKTDFP"/>
<proteinExistence type="predicted"/>
<name>A0A1Y2FUN1_PROLT</name>
<reference evidence="2 3" key="1">
    <citation type="submission" date="2016-07" db="EMBL/GenBank/DDBJ databases">
        <title>Pervasive Adenine N6-methylation of Active Genes in Fungi.</title>
        <authorList>
            <consortium name="DOE Joint Genome Institute"/>
            <person name="Mondo S.J."/>
            <person name="Dannebaum R.O."/>
            <person name="Kuo R.C."/>
            <person name="Labutti K."/>
            <person name="Haridas S."/>
            <person name="Kuo A."/>
            <person name="Salamov A."/>
            <person name="Ahrendt S.R."/>
            <person name="Lipzen A."/>
            <person name="Sullivan W."/>
            <person name="Andreopoulos W.B."/>
            <person name="Clum A."/>
            <person name="Lindquist E."/>
            <person name="Daum C."/>
            <person name="Ramamoorthy G.K."/>
            <person name="Gryganskyi A."/>
            <person name="Culley D."/>
            <person name="Magnuson J.K."/>
            <person name="James T.Y."/>
            <person name="O'Malley M.A."/>
            <person name="Stajich J.E."/>
            <person name="Spatafora J.W."/>
            <person name="Visel A."/>
            <person name="Grigoriev I.V."/>
        </authorList>
    </citation>
    <scope>NUCLEOTIDE SEQUENCE [LARGE SCALE GENOMIC DNA]</scope>
    <source>
        <strain evidence="2 3">12-1054</strain>
    </source>
</reference>
<evidence type="ECO:0000313" key="2">
    <source>
        <dbReference type="EMBL" id="ORY86994.1"/>
    </source>
</evidence>
<dbReference type="PANTHER" id="PTHR34618:SF1">
    <property type="entry name" value="SECRETED PROTEIN"/>
    <property type="match status" value="1"/>
</dbReference>
<evidence type="ECO:0000313" key="3">
    <source>
        <dbReference type="Proteomes" id="UP000193685"/>
    </source>
</evidence>
<dbReference type="Pfam" id="PF11327">
    <property type="entry name" value="Egh16-like"/>
    <property type="match status" value="1"/>
</dbReference>
<dbReference type="AlphaFoldDB" id="A0A1Y2FUN1"/>
<organism evidence="2 3">
    <name type="scientific">Protomyces lactucae-debilis</name>
    <dbReference type="NCBI Taxonomy" id="2754530"/>
    <lineage>
        <taxon>Eukaryota</taxon>
        <taxon>Fungi</taxon>
        <taxon>Dikarya</taxon>
        <taxon>Ascomycota</taxon>
        <taxon>Taphrinomycotina</taxon>
        <taxon>Taphrinomycetes</taxon>
        <taxon>Taphrinales</taxon>
        <taxon>Protomycetaceae</taxon>
        <taxon>Protomyces</taxon>
    </lineage>
</organism>
<dbReference type="PANTHER" id="PTHR34618">
    <property type="entry name" value="SURFACE PROTEIN MAS1, PUTATIVE-RELATED"/>
    <property type="match status" value="1"/>
</dbReference>
<feature type="signal peptide" evidence="1">
    <location>
        <begin position="1"/>
        <end position="19"/>
    </location>
</feature>
<feature type="chain" id="PRO_5012892343" evidence="1">
    <location>
        <begin position="20"/>
        <end position="202"/>
    </location>
</feature>
<dbReference type="EMBL" id="MCFI01000002">
    <property type="protein sequence ID" value="ORY86994.1"/>
    <property type="molecule type" value="Genomic_DNA"/>
</dbReference>
<keyword evidence="1" id="KW-0732">Signal</keyword>
<dbReference type="RefSeq" id="XP_040727850.1">
    <property type="nucleotide sequence ID" value="XM_040870353.1"/>
</dbReference>